<evidence type="ECO:0000259" key="11">
    <source>
        <dbReference type="Pfam" id="PF00266"/>
    </source>
</evidence>
<dbReference type="InterPro" id="IPR015422">
    <property type="entry name" value="PyrdxlP-dep_Trfase_small"/>
</dbReference>
<evidence type="ECO:0000256" key="9">
    <source>
        <dbReference type="RuleBase" id="RU004075"/>
    </source>
</evidence>
<evidence type="ECO:0000256" key="6">
    <source>
        <dbReference type="ARBA" id="ARBA00022898"/>
    </source>
</evidence>
<evidence type="ECO:0000256" key="8">
    <source>
        <dbReference type="PIRSR" id="PIRSR000524-50"/>
    </source>
</evidence>
<dbReference type="GO" id="GO:0005777">
    <property type="term" value="C:peroxisome"/>
    <property type="evidence" value="ECO:0007669"/>
    <property type="project" value="TreeGrafter"/>
</dbReference>
<dbReference type="Gene3D" id="3.90.1150.10">
    <property type="entry name" value="Aspartate Aminotransferase, domain 1"/>
    <property type="match status" value="1"/>
</dbReference>
<reference evidence="12 13" key="1">
    <citation type="submission" date="2016-02" db="EMBL/GenBank/DDBJ databases">
        <title>Complete genome sequence and transcriptome regulation of the pentose utilising yeast Sugiyamaella lignohabitans.</title>
        <authorList>
            <person name="Bellasio M."/>
            <person name="Peymann A."/>
            <person name="Valli M."/>
            <person name="Sipitzky M."/>
            <person name="Graf A."/>
            <person name="Sauer M."/>
            <person name="Marx H."/>
            <person name="Mattanovich D."/>
        </authorList>
    </citation>
    <scope>NUCLEOTIDE SEQUENCE [LARGE SCALE GENOMIC DNA]</scope>
    <source>
        <strain evidence="12 13">CBS 10342</strain>
    </source>
</reference>
<dbReference type="PANTHER" id="PTHR21152:SF24">
    <property type="entry name" value="ALANINE--GLYOXYLATE AMINOTRANSFERASE 1"/>
    <property type="match status" value="1"/>
</dbReference>
<dbReference type="GO" id="GO:0008453">
    <property type="term" value="F:alanine-glyoxylate transaminase activity"/>
    <property type="evidence" value="ECO:0007669"/>
    <property type="project" value="UniProtKB-EC"/>
</dbReference>
<dbReference type="Gene3D" id="3.40.640.10">
    <property type="entry name" value="Type I PLP-dependent aspartate aminotransferase-like (Major domain)"/>
    <property type="match status" value="1"/>
</dbReference>
<feature type="domain" description="Aminotransferase class V" evidence="11">
    <location>
        <begin position="24"/>
        <end position="291"/>
    </location>
</feature>
<evidence type="ECO:0000256" key="3">
    <source>
        <dbReference type="ARBA" id="ARBA00013049"/>
    </source>
</evidence>
<dbReference type="GO" id="GO:0019265">
    <property type="term" value="P:glycine biosynthetic process, by transamination of glyoxylate"/>
    <property type="evidence" value="ECO:0007669"/>
    <property type="project" value="EnsemblFungi"/>
</dbReference>
<feature type="modified residue" description="N6-(pyridoxal phosphate)lysine" evidence="8">
    <location>
        <position position="198"/>
    </location>
</feature>
<dbReference type="InterPro" id="IPR015421">
    <property type="entry name" value="PyrdxlP-dep_Trfase_major"/>
</dbReference>
<keyword evidence="5" id="KW-0808">Transferase</keyword>
<evidence type="ECO:0000256" key="10">
    <source>
        <dbReference type="RuleBase" id="RU004504"/>
    </source>
</evidence>
<dbReference type="GeneID" id="30037464"/>
<keyword evidence="6 8" id="KW-0663">Pyridoxal phosphate</keyword>
<dbReference type="Proteomes" id="UP000189580">
    <property type="component" value="Chromosome d"/>
</dbReference>
<dbReference type="InterPro" id="IPR020578">
    <property type="entry name" value="Aminotrans_V_PyrdxlP_BS"/>
</dbReference>
<evidence type="ECO:0000256" key="5">
    <source>
        <dbReference type="ARBA" id="ARBA00022679"/>
    </source>
</evidence>
<comment type="cofactor">
    <cofactor evidence="1 8 10">
        <name>pyridoxal 5'-phosphate</name>
        <dbReference type="ChEBI" id="CHEBI:597326"/>
    </cofactor>
</comment>
<dbReference type="EMBL" id="CP014502">
    <property type="protein sequence ID" value="ANB14278.1"/>
    <property type="molecule type" value="Genomic_DNA"/>
</dbReference>
<dbReference type="PROSITE" id="PS00595">
    <property type="entry name" value="AA_TRANSFER_CLASS_5"/>
    <property type="match status" value="1"/>
</dbReference>
<organism evidence="12 13">
    <name type="scientific">Sugiyamaella lignohabitans</name>
    <dbReference type="NCBI Taxonomy" id="796027"/>
    <lineage>
        <taxon>Eukaryota</taxon>
        <taxon>Fungi</taxon>
        <taxon>Dikarya</taxon>
        <taxon>Ascomycota</taxon>
        <taxon>Saccharomycotina</taxon>
        <taxon>Dipodascomycetes</taxon>
        <taxon>Dipodascales</taxon>
        <taxon>Trichomonascaceae</taxon>
        <taxon>Sugiyamaella</taxon>
    </lineage>
</organism>
<dbReference type="KEGG" id="slb:AWJ20_5243"/>
<comment type="similarity">
    <text evidence="2 9">Belongs to the class-V pyridoxal-phosphate-dependent aminotransferase family.</text>
</comment>
<evidence type="ECO:0000256" key="2">
    <source>
        <dbReference type="ARBA" id="ARBA00009236"/>
    </source>
</evidence>
<dbReference type="InterPro" id="IPR024169">
    <property type="entry name" value="SP_NH2Trfase/AEP_transaminase"/>
</dbReference>
<dbReference type="Pfam" id="PF00266">
    <property type="entry name" value="Aminotran_5"/>
    <property type="match status" value="1"/>
</dbReference>
<sequence>MSSQAEHDLTLIPGPIEFDDQVLNAMSHPTVAHTAKPFVSTFSQVLKSLRTLFFSKDPKAQAFVIAGSGTLGWDIVSSNLIEAGENALVLNTGYFSDSFADCLGVYGAKVDQLRAPIGDRPGLNEIEAALKSKNYKIITITHVDTSTGVLSDIKAISEVVHKVSPDTLVVVDGVCSVGVEEIRFDDWGLDFVLSASQKAIGAPAGLSISFASARALATVESRKTPVASYFASLLRWAPIMRAYESDKPAYFATPAVQNVYALHEALRQITSGGESAIVERFKVHQHASDRVKDTVEGLGLKLVAVRRDIAAHGMSAVYLPEGVQNTDLLPWFLKHKVVLAGGIHKEIATKYFRIGHMGVSVTNPSLGHLDKILTLLPEAIKSAKN</sequence>
<dbReference type="InterPro" id="IPR015424">
    <property type="entry name" value="PyrdxlP-dep_Trfase"/>
</dbReference>
<dbReference type="PIRSF" id="PIRSF000524">
    <property type="entry name" value="SPT"/>
    <property type="match status" value="1"/>
</dbReference>
<dbReference type="EC" id="2.6.1.44" evidence="3"/>
<dbReference type="OrthoDB" id="7403325at2759"/>
<evidence type="ECO:0000256" key="1">
    <source>
        <dbReference type="ARBA" id="ARBA00001933"/>
    </source>
</evidence>
<dbReference type="AlphaFoldDB" id="A0A167ENE6"/>
<dbReference type="FunFam" id="3.40.640.10:FF:000027">
    <property type="entry name" value="Serine--pyruvate aminotransferase, mitochondrial"/>
    <property type="match status" value="1"/>
</dbReference>
<name>A0A167ENE6_9ASCO</name>
<dbReference type="SUPFAM" id="SSF53383">
    <property type="entry name" value="PLP-dependent transferases"/>
    <property type="match status" value="1"/>
</dbReference>
<dbReference type="InterPro" id="IPR000192">
    <property type="entry name" value="Aminotrans_V_dom"/>
</dbReference>
<proteinExistence type="inferred from homology"/>
<protein>
    <recommendedName>
        <fullName evidence="3">alanine--glyoxylate transaminase</fullName>
        <ecNumber evidence="3">2.6.1.44</ecNumber>
    </recommendedName>
</protein>
<evidence type="ECO:0000313" key="13">
    <source>
        <dbReference type="Proteomes" id="UP000189580"/>
    </source>
</evidence>
<feature type="binding site" evidence="7">
    <location>
        <position position="353"/>
    </location>
    <ligand>
        <name>substrate</name>
    </ligand>
</feature>
<dbReference type="GO" id="GO:0004760">
    <property type="term" value="F:L-serine-pyruvate transaminase activity"/>
    <property type="evidence" value="ECO:0007669"/>
    <property type="project" value="TreeGrafter"/>
</dbReference>
<evidence type="ECO:0000256" key="7">
    <source>
        <dbReference type="PIRSR" id="PIRSR000524-1"/>
    </source>
</evidence>
<gene>
    <name evidence="12" type="primary">AGX1</name>
    <name evidence="12" type="ORF">AWJ20_5243</name>
</gene>
<dbReference type="FunFam" id="3.90.1150.10:FF:000049">
    <property type="entry name" value="Alanine-glyoxylate aminotransferase 1"/>
    <property type="match status" value="1"/>
</dbReference>
<dbReference type="RefSeq" id="XP_018736755.1">
    <property type="nucleotide sequence ID" value="XM_018882372.1"/>
</dbReference>
<evidence type="ECO:0000313" key="12">
    <source>
        <dbReference type="EMBL" id="ANB14278.1"/>
    </source>
</evidence>
<evidence type="ECO:0000256" key="4">
    <source>
        <dbReference type="ARBA" id="ARBA00022576"/>
    </source>
</evidence>
<keyword evidence="13" id="KW-1185">Reference proteome</keyword>
<dbReference type="PANTHER" id="PTHR21152">
    <property type="entry name" value="AMINOTRANSFERASE CLASS V"/>
    <property type="match status" value="1"/>
</dbReference>
<accession>A0A167ENE6</accession>
<keyword evidence="4" id="KW-0032">Aminotransferase</keyword>